<feature type="compositionally biased region" description="Low complexity" evidence="1">
    <location>
        <begin position="415"/>
        <end position="427"/>
    </location>
</feature>
<evidence type="ECO:0000313" key="3">
    <source>
        <dbReference type="Proteomes" id="UP001465976"/>
    </source>
</evidence>
<feature type="compositionally biased region" description="Low complexity" evidence="1">
    <location>
        <begin position="475"/>
        <end position="507"/>
    </location>
</feature>
<organism evidence="2 3">
    <name type="scientific">Marasmius crinis-equi</name>
    <dbReference type="NCBI Taxonomy" id="585013"/>
    <lineage>
        <taxon>Eukaryota</taxon>
        <taxon>Fungi</taxon>
        <taxon>Dikarya</taxon>
        <taxon>Basidiomycota</taxon>
        <taxon>Agaricomycotina</taxon>
        <taxon>Agaricomycetes</taxon>
        <taxon>Agaricomycetidae</taxon>
        <taxon>Agaricales</taxon>
        <taxon>Marasmiineae</taxon>
        <taxon>Marasmiaceae</taxon>
        <taxon>Marasmius</taxon>
    </lineage>
</organism>
<dbReference type="Proteomes" id="UP001465976">
    <property type="component" value="Unassembled WGS sequence"/>
</dbReference>
<feature type="compositionally biased region" description="Low complexity" evidence="1">
    <location>
        <begin position="453"/>
        <end position="468"/>
    </location>
</feature>
<protein>
    <recommendedName>
        <fullName evidence="4">BTB domain-containing protein</fullName>
    </recommendedName>
</protein>
<feature type="region of interest" description="Disordered" evidence="1">
    <location>
        <begin position="350"/>
        <end position="510"/>
    </location>
</feature>
<feature type="compositionally biased region" description="Pro residues" evidence="1">
    <location>
        <begin position="366"/>
        <end position="391"/>
    </location>
</feature>
<evidence type="ECO:0000313" key="2">
    <source>
        <dbReference type="EMBL" id="KAL0563689.1"/>
    </source>
</evidence>
<comment type="caution">
    <text evidence="2">The sequence shown here is derived from an EMBL/GenBank/DDBJ whole genome shotgun (WGS) entry which is preliminary data.</text>
</comment>
<reference evidence="2 3" key="1">
    <citation type="submission" date="2024-02" db="EMBL/GenBank/DDBJ databases">
        <title>A draft genome for the cacao thread blight pathogen Marasmius crinis-equi.</title>
        <authorList>
            <person name="Cohen S.P."/>
            <person name="Baruah I.K."/>
            <person name="Amoako-Attah I."/>
            <person name="Bukari Y."/>
            <person name="Meinhardt L.W."/>
            <person name="Bailey B.A."/>
        </authorList>
    </citation>
    <scope>NUCLEOTIDE SEQUENCE [LARGE SCALE GENOMIC DNA]</scope>
    <source>
        <strain evidence="2 3">GH-76</strain>
    </source>
</reference>
<name>A0ABR3ELC6_9AGAR</name>
<evidence type="ECO:0008006" key="4">
    <source>
        <dbReference type="Google" id="ProtNLM"/>
    </source>
</evidence>
<accession>A0ABR3ELC6</accession>
<gene>
    <name evidence="2" type="ORF">V5O48_018376</name>
</gene>
<keyword evidence="3" id="KW-1185">Reference proteome</keyword>
<evidence type="ECO:0000256" key="1">
    <source>
        <dbReference type="SAM" id="MobiDB-lite"/>
    </source>
</evidence>
<dbReference type="EMBL" id="JBAHYK010003282">
    <property type="protein sequence ID" value="KAL0563689.1"/>
    <property type="molecule type" value="Genomic_DNA"/>
</dbReference>
<proteinExistence type="predicted"/>
<sequence>MFKNDLAQSCSAATPNKNFFLASVTFKVGNELFQLPKFLFPSSNAFNNRYPAFSQDHRDNPVVLSDCSPAQFQAFLTVILQPLTSIFPGPNLFPLDHPSHQPLDLESVLSALDLATKWGFQDTRDDLQDKARYFLSSPRQKISLGRRYKLLSWFREGLEELVKSDEDISLEDADVIGLAFALRVYHARSGYARARATTLEDQAFLSESESLKIAIEDVFARELESLLLPAPDDTINDVVPLDTTPDPVYEAVSPPHGAGNSSSSFVSVAADLNSSTVGSDGHASFDHHDYSTDEEFYTRPPSVFVEDSVFGDSVLADGSSAEEITVTADEGLVVKNEGLTLEPVTAIFGEEAVSTPRPPIVEDPRTPLTPHPPPPPSAPAQPLSFLPPPTPLRIRSPVIQPRPFSAPPIQSPVKPSLSTTTTTPSLSVNASTAVHEDPPSHDQSPTVQPKAPSPVVQDKPQPPVVQVKPQPPPAITSTNTNSNTKAKPSTSITASTPAPPKASTSTPQRDDALIRDLLRCILDPQLPMPARVAAGVPKTCNSPSSECSNTVRCDPCCHREARKYLSKGWVPKANTSKGQVFLDAHLRPSGATGGGEAQSITVLKDTLKLIPKKGSCKKGDKKCGSSKRCLNCCEIGVREMLQKGEII</sequence>